<protein>
    <recommendedName>
        <fullName evidence="3">Coenzyme Q-binding protein COQ10 START domain-containing protein</fullName>
    </recommendedName>
</protein>
<dbReference type="SUPFAM" id="SSF55961">
    <property type="entry name" value="Bet v1-like"/>
    <property type="match status" value="1"/>
</dbReference>
<dbReference type="Proteomes" id="UP000004367">
    <property type="component" value="Unassembled WGS sequence"/>
</dbReference>
<dbReference type="InterPro" id="IPR019587">
    <property type="entry name" value="Polyketide_cyclase/dehydratase"/>
</dbReference>
<dbReference type="EMBL" id="BAFE01000094">
    <property type="protein sequence ID" value="GAB49926.1"/>
    <property type="molecule type" value="Genomic_DNA"/>
</dbReference>
<evidence type="ECO:0000313" key="2">
    <source>
        <dbReference type="Proteomes" id="UP000004367"/>
    </source>
</evidence>
<proteinExistence type="predicted"/>
<sequence>MTEYVETVDIAVDPQLLFDYLADVANLPRYMPRLSRAEEAGDGAVSVTAAPRLADGSRVEVEGTAWTRVDAPGRTFSWGSVGGRHGYRGSFDIDAHEGGSSLTVRIMSERADADSVRAGLRDVLASIKRLTEGGTTT</sequence>
<dbReference type="OrthoDB" id="5244508at2"/>
<accession>H5UW18</accession>
<evidence type="ECO:0000313" key="1">
    <source>
        <dbReference type="EMBL" id="GAB49926.1"/>
    </source>
</evidence>
<dbReference type="Gene3D" id="3.30.530.20">
    <property type="match status" value="1"/>
</dbReference>
<name>H5UW18_9MICO</name>
<dbReference type="AlphaFoldDB" id="H5UW18"/>
<reference evidence="1 2" key="1">
    <citation type="submission" date="2012-02" db="EMBL/GenBank/DDBJ databases">
        <title>Whole genome shotgun sequence of Mobilicoccus pelagius NBRC 104925.</title>
        <authorList>
            <person name="Yoshida Y."/>
            <person name="Hosoyama A."/>
            <person name="Tsuchikane K."/>
            <person name="Katsumata H."/>
            <person name="Yamazaki S."/>
            <person name="Fujita N."/>
        </authorList>
    </citation>
    <scope>NUCLEOTIDE SEQUENCE [LARGE SCALE GENOMIC DNA]</scope>
    <source>
        <strain evidence="1 2">NBRC 104925</strain>
    </source>
</reference>
<dbReference type="CDD" id="cd07812">
    <property type="entry name" value="SRPBCC"/>
    <property type="match status" value="1"/>
</dbReference>
<dbReference type="eggNOG" id="COG5637">
    <property type="taxonomic scope" value="Bacteria"/>
</dbReference>
<keyword evidence="2" id="KW-1185">Reference proteome</keyword>
<dbReference type="InterPro" id="IPR023393">
    <property type="entry name" value="START-like_dom_sf"/>
</dbReference>
<dbReference type="RefSeq" id="WP_009760583.1">
    <property type="nucleotide sequence ID" value="NZ_BAFE01000094.1"/>
</dbReference>
<organism evidence="1 2">
    <name type="scientific">Mobilicoccus pelagius NBRC 104925</name>
    <dbReference type="NCBI Taxonomy" id="1089455"/>
    <lineage>
        <taxon>Bacteria</taxon>
        <taxon>Bacillati</taxon>
        <taxon>Actinomycetota</taxon>
        <taxon>Actinomycetes</taxon>
        <taxon>Micrococcales</taxon>
        <taxon>Dermatophilaceae</taxon>
        <taxon>Mobilicoccus</taxon>
    </lineage>
</organism>
<evidence type="ECO:0008006" key="3">
    <source>
        <dbReference type="Google" id="ProtNLM"/>
    </source>
</evidence>
<dbReference type="Pfam" id="PF10604">
    <property type="entry name" value="Polyketide_cyc2"/>
    <property type="match status" value="1"/>
</dbReference>
<gene>
    <name evidence="1" type="ORF">MOPEL_135_01640</name>
</gene>
<comment type="caution">
    <text evidence="1">The sequence shown here is derived from an EMBL/GenBank/DDBJ whole genome shotgun (WGS) entry which is preliminary data.</text>
</comment>